<dbReference type="FunCoup" id="A0A1Y2B4B1">
    <property type="interactions" value="12"/>
</dbReference>
<evidence type="ECO:0000256" key="1">
    <source>
        <dbReference type="ARBA" id="ARBA00022801"/>
    </source>
</evidence>
<feature type="active site" description="Nucleophile" evidence="5">
    <location>
        <position position="269"/>
    </location>
</feature>
<keyword evidence="3 4" id="KW-0443">Lipid metabolism</keyword>
<keyword evidence="7" id="KW-1185">Reference proteome</keyword>
<evidence type="ECO:0000256" key="3">
    <source>
        <dbReference type="ARBA" id="ARBA00023098"/>
    </source>
</evidence>
<evidence type="ECO:0000256" key="5">
    <source>
        <dbReference type="PIRSR" id="PIRSR018169-1"/>
    </source>
</evidence>
<gene>
    <name evidence="6" type="ORF">BCR39DRAFT_167816</name>
</gene>
<name>A0A1Y2B4B1_9TREE</name>
<feature type="active site" description="Charge relay system" evidence="5">
    <location>
        <position position="299"/>
    </location>
</feature>
<dbReference type="AlphaFoldDB" id="A0A1Y2B4B1"/>
<comment type="caution">
    <text evidence="6">The sequence shown here is derived from an EMBL/GenBank/DDBJ whole genome shotgun (WGS) entry which is preliminary data.</text>
</comment>
<dbReference type="GO" id="GO:0016042">
    <property type="term" value="P:lipid catabolic process"/>
    <property type="evidence" value="ECO:0007669"/>
    <property type="project" value="UniProtKB-KW"/>
</dbReference>
<evidence type="ECO:0000313" key="6">
    <source>
        <dbReference type="EMBL" id="ORY29682.1"/>
    </source>
</evidence>
<dbReference type="STRING" id="71784.A0A1Y2B4B1"/>
<dbReference type="EMBL" id="MCFC01000024">
    <property type="protein sequence ID" value="ORY29682.1"/>
    <property type="molecule type" value="Genomic_DNA"/>
</dbReference>
<keyword evidence="2 4" id="KW-0442">Lipid degradation</keyword>
<organism evidence="6 7">
    <name type="scientific">Naematelia encephala</name>
    <dbReference type="NCBI Taxonomy" id="71784"/>
    <lineage>
        <taxon>Eukaryota</taxon>
        <taxon>Fungi</taxon>
        <taxon>Dikarya</taxon>
        <taxon>Basidiomycota</taxon>
        <taxon>Agaricomycotina</taxon>
        <taxon>Tremellomycetes</taxon>
        <taxon>Tremellales</taxon>
        <taxon>Naemateliaceae</taxon>
        <taxon>Naematelia</taxon>
    </lineage>
</organism>
<dbReference type="Proteomes" id="UP000193986">
    <property type="component" value="Unassembled WGS sequence"/>
</dbReference>
<dbReference type="PANTHER" id="PTHR10272">
    <property type="entry name" value="PLATELET-ACTIVATING FACTOR ACETYLHYDROLASE"/>
    <property type="match status" value="1"/>
</dbReference>
<proteinExistence type="inferred from homology"/>
<dbReference type="SUPFAM" id="SSF53474">
    <property type="entry name" value="alpha/beta-Hydrolases"/>
    <property type="match status" value="1"/>
</dbReference>
<dbReference type="EC" id="3.1.1.47" evidence="4"/>
<evidence type="ECO:0000256" key="2">
    <source>
        <dbReference type="ARBA" id="ARBA00022963"/>
    </source>
</evidence>
<comment type="similarity">
    <text evidence="4">Belongs to the serine esterase family.</text>
</comment>
<dbReference type="Pfam" id="PF03403">
    <property type="entry name" value="PAF-AH_p_II"/>
    <property type="match status" value="1"/>
</dbReference>
<keyword evidence="1 4" id="KW-0378">Hydrolase</keyword>
<evidence type="ECO:0000256" key="4">
    <source>
        <dbReference type="PIRNR" id="PIRNR018169"/>
    </source>
</evidence>
<dbReference type="OrthoDB" id="2363873at2759"/>
<dbReference type="Gene3D" id="3.40.50.1820">
    <property type="entry name" value="alpha/beta hydrolase"/>
    <property type="match status" value="1"/>
</dbReference>
<dbReference type="PANTHER" id="PTHR10272:SF0">
    <property type="entry name" value="PLATELET-ACTIVATING FACTOR ACETYLHYDROLASE"/>
    <property type="match status" value="1"/>
</dbReference>
<feature type="active site" description="Charge relay system" evidence="5">
    <location>
        <position position="360"/>
    </location>
</feature>
<evidence type="ECO:0000313" key="7">
    <source>
        <dbReference type="Proteomes" id="UP000193986"/>
    </source>
</evidence>
<dbReference type="PIRSF" id="PIRSF018169">
    <property type="entry name" value="PAF_acetylhydrolase"/>
    <property type="match status" value="1"/>
</dbReference>
<reference evidence="6 7" key="1">
    <citation type="submission" date="2016-07" db="EMBL/GenBank/DDBJ databases">
        <title>Pervasive Adenine N6-methylation of Active Genes in Fungi.</title>
        <authorList>
            <consortium name="DOE Joint Genome Institute"/>
            <person name="Mondo S.J."/>
            <person name="Dannebaum R.O."/>
            <person name="Kuo R.C."/>
            <person name="Labutti K."/>
            <person name="Haridas S."/>
            <person name="Kuo A."/>
            <person name="Salamov A."/>
            <person name="Ahrendt S.R."/>
            <person name="Lipzen A."/>
            <person name="Sullivan W."/>
            <person name="Andreopoulos W.B."/>
            <person name="Clum A."/>
            <person name="Lindquist E."/>
            <person name="Daum C."/>
            <person name="Ramamoorthy G.K."/>
            <person name="Gryganskyi A."/>
            <person name="Culley D."/>
            <person name="Magnuson J.K."/>
            <person name="James T.Y."/>
            <person name="O'Malley M.A."/>
            <person name="Stajich J.E."/>
            <person name="Spatafora J.W."/>
            <person name="Visel A."/>
            <person name="Grigoriev I.V."/>
        </authorList>
    </citation>
    <scope>NUCLEOTIDE SEQUENCE [LARGE SCALE GENOMIC DNA]</scope>
    <source>
        <strain evidence="6 7">68-887.2</strain>
    </source>
</reference>
<accession>A0A1Y2B4B1</accession>
<dbReference type="InParanoid" id="A0A1Y2B4B1"/>
<sequence length="445" mass="48786">MPISPLLSFCFPRSAPGPHKSIGYAHIRATPSIPSTLPSPTLDGRALFDMEEVSYAVYYPANPGRGSWWGGEGKVGWFPEPIGAFVAGYERFLGKQGLGWIFRGLQVGIGHLKFPAYLNAPLVAPLSQKYPIVIFSHGLAGTRNTYSQYCSAIASQGYIVLAVEHRDGSAPAVVLKPGESGEERILSYVKYPDLEWKDETQPSLEQFRTLQLDYRVKEIYETYLSFLDMLGSSKGESSVSGLSQEKKVEWLESFRDTVNIDDLSLAGHSFGGGAVLHVVQTPPPESYSKLPVIRAIALDPWLEPLPTPTAMSDPKDNLPSTLVINAPGFTEWSTHFNRLLELCQAKESNANLVTVLGGNHQSFSDFPLLNPTGPGSAIELLNVIHELTNSFLLDKFTESPLIIDKVPDRGEFQRGKDGHMAGKRGQVILHVLSESQSHNDVAPVN</sequence>
<dbReference type="InterPro" id="IPR029058">
    <property type="entry name" value="AB_hydrolase_fold"/>
</dbReference>
<dbReference type="InterPro" id="IPR016715">
    <property type="entry name" value="PAF_acetylhydro_eukaryote"/>
</dbReference>
<dbReference type="GO" id="GO:0003847">
    <property type="term" value="F:1-alkyl-2-acetylglycerophosphocholine esterase activity"/>
    <property type="evidence" value="ECO:0007669"/>
    <property type="project" value="UniProtKB-UniRule"/>
</dbReference>
<protein>
    <recommendedName>
        <fullName evidence="4">Putative phospholipase</fullName>
        <ecNumber evidence="4">3.1.1.47</ecNumber>
    </recommendedName>
</protein>
<comment type="catalytic activity">
    <reaction evidence="4">
        <text>a 1-O-alkyl-2-acetyl-sn-glycero-3-phosphocholine + H2O = a 1-O-alkyl-sn-glycero-3-phosphocholine + acetate + H(+)</text>
        <dbReference type="Rhea" id="RHEA:17777"/>
        <dbReference type="ChEBI" id="CHEBI:15377"/>
        <dbReference type="ChEBI" id="CHEBI:15378"/>
        <dbReference type="ChEBI" id="CHEBI:30089"/>
        <dbReference type="ChEBI" id="CHEBI:30909"/>
        <dbReference type="ChEBI" id="CHEBI:36707"/>
        <dbReference type="EC" id="3.1.1.47"/>
    </reaction>
</comment>